<dbReference type="Gene3D" id="1.10.1660.10">
    <property type="match status" value="1"/>
</dbReference>
<dbReference type="Pfam" id="PF13411">
    <property type="entry name" value="MerR_1"/>
    <property type="match status" value="1"/>
</dbReference>
<evidence type="ECO:0000256" key="1">
    <source>
        <dbReference type="ARBA" id="ARBA00023125"/>
    </source>
</evidence>
<keyword evidence="1" id="KW-0238">DNA-binding</keyword>
<evidence type="ECO:0000313" key="4">
    <source>
        <dbReference type="EMBL" id="MDV6279304.1"/>
    </source>
</evidence>
<organism evidence="4 5">
    <name type="scientific">Rhodococcus jostii</name>
    <dbReference type="NCBI Taxonomy" id="132919"/>
    <lineage>
        <taxon>Bacteria</taxon>
        <taxon>Bacillati</taxon>
        <taxon>Actinomycetota</taxon>
        <taxon>Actinomycetes</taxon>
        <taxon>Mycobacteriales</taxon>
        <taxon>Nocardiaceae</taxon>
        <taxon>Rhodococcus</taxon>
    </lineage>
</organism>
<comment type="caution">
    <text evidence="4">The sequence shown here is derived from an EMBL/GenBank/DDBJ whole genome shotgun (WGS) entry which is preliminary data.</text>
</comment>
<feature type="domain" description="HTH merR-type" evidence="3">
    <location>
        <begin position="18"/>
        <end position="86"/>
    </location>
</feature>
<dbReference type="InterPro" id="IPR000551">
    <property type="entry name" value="MerR-type_HTH_dom"/>
</dbReference>
<gene>
    <name evidence="4" type="ORF">R3Q59_02130</name>
</gene>
<dbReference type="Proteomes" id="UP001185737">
    <property type="component" value="Unassembled WGS sequence"/>
</dbReference>
<protein>
    <submittedName>
        <fullName evidence="4">MerR family transcriptional regulator</fullName>
    </submittedName>
</protein>
<name>A0ABU4C6Z4_RHOJO</name>
<dbReference type="RefSeq" id="WP_280783732.1">
    <property type="nucleotide sequence ID" value="NZ_JAWLKA010000001.1"/>
</dbReference>
<dbReference type="InterPro" id="IPR009061">
    <property type="entry name" value="DNA-bd_dom_put_sf"/>
</dbReference>
<keyword evidence="5" id="KW-1185">Reference proteome</keyword>
<dbReference type="PROSITE" id="PS50937">
    <property type="entry name" value="HTH_MERR_2"/>
    <property type="match status" value="1"/>
</dbReference>
<sequence length="173" mass="19099">MPEKSERYDSESPSLRGVYGISVAAELSGFGVAALRLYEDYGLITPGRTDGGTRRYSDYDLARLRRIAELIEAGVNLVGIGRVLDLEHRTDELERHNRRLQADNAQLRAEQDPVTSTDHTGASRAPEVDADEDRSASDAAQPGRPRRRSASGQNPRLRAGPTRTHSAGEREHH</sequence>
<dbReference type="SUPFAM" id="SSF46955">
    <property type="entry name" value="Putative DNA-binding domain"/>
    <property type="match status" value="1"/>
</dbReference>
<dbReference type="InterPro" id="IPR047057">
    <property type="entry name" value="MerR_fam"/>
</dbReference>
<dbReference type="PANTHER" id="PTHR30204">
    <property type="entry name" value="REDOX-CYCLING DRUG-SENSING TRANSCRIPTIONAL ACTIVATOR SOXR"/>
    <property type="match status" value="1"/>
</dbReference>
<evidence type="ECO:0000313" key="5">
    <source>
        <dbReference type="Proteomes" id="UP001185737"/>
    </source>
</evidence>
<evidence type="ECO:0000259" key="3">
    <source>
        <dbReference type="PROSITE" id="PS50937"/>
    </source>
</evidence>
<dbReference type="EMBL" id="JAWLKA010000001">
    <property type="protein sequence ID" value="MDV6279304.1"/>
    <property type="molecule type" value="Genomic_DNA"/>
</dbReference>
<dbReference type="PANTHER" id="PTHR30204:SF58">
    <property type="entry name" value="HTH-TYPE TRANSCRIPTIONAL REGULATOR YFMP"/>
    <property type="match status" value="1"/>
</dbReference>
<reference evidence="4 5" key="1">
    <citation type="submission" date="2023-10" db="EMBL/GenBank/DDBJ databases">
        <title>Development of a sustainable strategy for remediation of hydrocarbon-contaminated territories based on the waste exchange concept.</title>
        <authorList>
            <person name="Krivoruchko A."/>
        </authorList>
    </citation>
    <scope>NUCLEOTIDE SEQUENCE [LARGE SCALE GENOMIC DNA]</scope>
    <source>
        <strain evidence="4 5">IEGM 60</strain>
    </source>
</reference>
<accession>A0ABU4C6Z4</accession>
<proteinExistence type="predicted"/>
<feature type="region of interest" description="Disordered" evidence="2">
    <location>
        <begin position="95"/>
        <end position="173"/>
    </location>
</feature>
<dbReference type="SMART" id="SM00422">
    <property type="entry name" value="HTH_MERR"/>
    <property type="match status" value="1"/>
</dbReference>
<evidence type="ECO:0000256" key="2">
    <source>
        <dbReference type="SAM" id="MobiDB-lite"/>
    </source>
</evidence>